<reference evidence="1 2" key="1">
    <citation type="submission" date="2016-01" db="EMBL/GenBank/DDBJ databases">
        <authorList>
            <person name="Oliw E.H."/>
        </authorList>
    </citation>
    <scope>NUCLEOTIDE SEQUENCE [LARGE SCALE GENOMIC DNA]</scope>
    <source>
        <strain evidence="1 2">KA00635</strain>
    </source>
</reference>
<comment type="caution">
    <text evidence="1">The sequence shown here is derived from an EMBL/GenBank/DDBJ whole genome shotgun (WGS) entry which is preliminary data.</text>
</comment>
<protein>
    <submittedName>
        <fullName evidence="1">Uncharacterized protein</fullName>
    </submittedName>
</protein>
<dbReference type="PATRIC" id="fig|87541.4.peg.1709"/>
<name>A0A133XQK6_9LACT</name>
<organism evidence="1 2">
    <name type="scientific">Aerococcus christensenii</name>
    <dbReference type="NCBI Taxonomy" id="87541"/>
    <lineage>
        <taxon>Bacteria</taxon>
        <taxon>Bacillati</taxon>
        <taxon>Bacillota</taxon>
        <taxon>Bacilli</taxon>
        <taxon>Lactobacillales</taxon>
        <taxon>Aerococcaceae</taxon>
        <taxon>Aerococcus</taxon>
    </lineage>
</organism>
<evidence type="ECO:0000313" key="1">
    <source>
        <dbReference type="EMBL" id="KXB33205.1"/>
    </source>
</evidence>
<gene>
    <name evidence="1" type="ORF">HMPREF3187_01729</name>
</gene>
<accession>A0A133XQK6</accession>
<dbReference type="AlphaFoldDB" id="A0A133XQK6"/>
<proteinExistence type="predicted"/>
<dbReference type="EMBL" id="LSCQ01000102">
    <property type="protein sequence ID" value="KXB33205.1"/>
    <property type="molecule type" value="Genomic_DNA"/>
</dbReference>
<sequence>MNFLEAIVFYKISIVDWVLPFLKPMYCSLRKIMNNWQYVKEGILR</sequence>
<dbReference type="Proteomes" id="UP000070422">
    <property type="component" value="Unassembled WGS sequence"/>
</dbReference>
<evidence type="ECO:0000313" key="2">
    <source>
        <dbReference type="Proteomes" id="UP000070422"/>
    </source>
</evidence>